<reference evidence="2 3" key="1">
    <citation type="submission" date="2017-11" db="EMBL/GenBank/DDBJ databases">
        <title>Evolution of Phototrophy in the Chloroflexi Phylum Driven by Horizontal Gene Transfer.</title>
        <authorList>
            <person name="Ward L.M."/>
            <person name="Hemp J."/>
            <person name="Shih P.M."/>
            <person name="Mcglynn S.E."/>
            <person name="Fischer W."/>
        </authorList>
    </citation>
    <scope>NUCLEOTIDE SEQUENCE [LARGE SCALE GENOMIC DNA]</scope>
    <source>
        <strain evidence="2">JP3_13</strain>
    </source>
</reference>
<dbReference type="InterPro" id="IPR012296">
    <property type="entry name" value="Nuclease_put_TT1808"/>
</dbReference>
<dbReference type="PANTHER" id="PTHR34107:SF4">
    <property type="entry name" value="SLL1222 PROTEIN"/>
    <property type="match status" value="1"/>
</dbReference>
<dbReference type="Gene3D" id="3.90.1570.10">
    <property type="entry name" value="tt1808, chain A"/>
    <property type="match status" value="1"/>
</dbReference>
<dbReference type="InterPro" id="IPR008538">
    <property type="entry name" value="Uma2"/>
</dbReference>
<accession>A0A2M8PAL0</accession>
<evidence type="ECO:0000259" key="1">
    <source>
        <dbReference type="Pfam" id="PF05685"/>
    </source>
</evidence>
<evidence type="ECO:0000313" key="2">
    <source>
        <dbReference type="EMBL" id="PJF34581.1"/>
    </source>
</evidence>
<dbReference type="EMBL" id="PGTM01000335">
    <property type="protein sequence ID" value="PJF34581.1"/>
    <property type="molecule type" value="Genomic_DNA"/>
</dbReference>
<dbReference type="CDD" id="cd06260">
    <property type="entry name" value="DUF820-like"/>
    <property type="match status" value="1"/>
</dbReference>
<dbReference type="AlphaFoldDB" id="A0A2M8PAL0"/>
<dbReference type="InterPro" id="IPR011335">
    <property type="entry name" value="Restrct_endonuc-II-like"/>
</dbReference>
<proteinExistence type="predicted"/>
<protein>
    <recommendedName>
        <fullName evidence="1">Putative restriction endonuclease domain-containing protein</fullName>
    </recommendedName>
</protein>
<dbReference type="Proteomes" id="UP000229681">
    <property type="component" value="Unassembled WGS sequence"/>
</dbReference>
<comment type="caution">
    <text evidence="2">The sequence shown here is derived from an EMBL/GenBank/DDBJ whole genome shotgun (WGS) entry which is preliminary data.</text>
</comment>
<organism evidence="2 3">
    <name type="scientific">Candidatus Thermofonsia Clade 1 bacterium</name>
    <dbReference type="NCBI Taxonomy" id="2364210"/>
    <lineage>
        <taxon>Bacteria</taxon>
        <taxon>Bacillati</taxon>
        <taxon>Chloroflexota</taxon>
        <taxon>Candidatus Thermofontia</taxon>
        <taxon>Candidatus Thermofonsia Clade 1</taxon>
    </lineage>
</organism>
<dbReference type="PANTHER" id="PTHR34107">
    <property type="entry name" value="SLL0198 PROTEIN-RELATED"/>
    <property type="match status" value="1"/>
</dbReference>
<sequence>MSAQVQTRYTADDLERIRQRAEYAERTFELHDGEIILMSPTSALSSLIATEFAWSLMTFVRARDLGYVIGADGTFVLDAHTVYVPDVAFIRKARLSALPARYFPFAPDVAVEVLSPTDSVRQMQRKALRYLKAGTALVWLIYPDERAADACHLAADGSLNLQLIEADGYFEGGALLNGFRLSLADLFRNLPPAQEATQASGIS</sequence>
<evidence type="ECO:0000313" key="3">
    <source>
        <dbReference type="Proteomes" id="UP000229681"/>
    </source>
</evidence>
<dbReference type="SUPFAM" id="SSF52980">
    <property type="entry name" value="Restriction endonuclease-like"/>
    <property type="match status" value="1"/>
</dbReference>
<name>A0A2M8PAL0_9CHLR</name>
<dbReference type="Pfam" id="PF05685">
    <property type="entry name" value="Uma2"/>
    <property type="match status" value="1"/>
</dbReference>
<feature type="domain" description="Putative restriction endonuclease" evidence="1">
    <location>
        <begin position="18"/>
        <end position="183"/>
    </location>
</feature>
<gene>
    <name evidence="2" type="ORF">CUN49_14950</name>
</gene>